<dbReference type="GO" id="GO:0005634">
    <property type="term" value="C:nucleus"/>
    <property type="evidence" value="ECO:0007669"/>
    <property type="project" value="UniProtKB-SubCell"/>
</dbReference>
<evidence type="ECO:0000259" key="11">
    <source>
        <dbReference type="PROSITE" id="PS50157"/>
    </source>
</evidence>
<evidence type="ECO:0000256" key="1">
    <source>
        <dbReference type="ARBA" id="ARBA00004123"/>
    </source>
</evidence>
<keyword evidence="2" id="KW-0479">Metal-binding</keyword>
<evidence type="ECO:0000256" key="9">
    <source>
        <dbReference type="ARBA" id="ARBA00023242"/>
    </source>
</evidence>
<evidence type="ECO:0000256" key="2">
    <source>
        <dbReference type="ARBA" id="ARBA00022723"/>
    </source>
</evidence>
<evidence type="ECO:0000256" key="8">
    <source>
        <dbReference type="ARBA" id="ARBA00023163"/>
    </source>
</evidence>
<keyword evidence="3" id="KW-0677">Repeat</keyword>
<feature type="domain" description="C2H2-type" evidence="11">
    <location>
        <begin position="108"/>
        <end position="136"/>
    </location>
</feature>
<keyword evidence="7" id="KW-0238">DNA-binding</keyword>
<dbReference type="AlphaFoldDB" id="A0A4Y2Q6S2"/>
<dbReference type="GO" id="GO:0008270">
    <property type="term" value="F:zinc ion binding"/>
    <property type="evidence" value="ECO:0007669"/>
    <property type="project" value="UniProtKB-KW"/>
</dbReference>
<dbReference type="InterPro" id="IPR041697">
    <property type="entry name" value="Znf-C2H2_11"/>
</dbReference>
<keyword evidence="9" id="KW-0539">Nucleus</keyword>
<keyword evidence="13" id="KW-1185">Reference proteome</keyword>
<evidence type="ECO:0000256" key="10">
    <source>
        <dbReference type="PROSITE-ProRule" id="PRU00042"/>
    </source>
</evidence>
<keyword evidence="4 10" id="KW-0863">Zinc-finger</keyword>
<evidence type="ECO:0000256" key="6">
    <source>
        <dbReference type="ARBA" id="ARBA00023015"/>
    </source>
</evidence>
<proteinExistence type="predicted"/>
<comment type="caution">
    <text evidence="12">The sequence shown here is derived from an EMBL/GenBank/DDBJ whole genome shotgun (WGS) entry which is preliminary data.</text>
</comment>
<dbReference type="EMBL" id="BGPR01013258">
    <property type="protein sequence ID" value="GBN59848.1"/>
    <property type="molecule type" value="Genomic_DNA"/>
</dbReference>
<dbReference type="Proteomes" id="UP000499080">
    <property type="component" value="Unassembled WGS sequence"/>
</dbReference>
<dbReference type="InterPro" id="IPR013087">
    <property type="entry name" value="Znf_C2H2_type"/>
</dbReference>
<evidence type="ECO:0000256" key="5">
    <source>
        <dbReference type="ARBA" id="ARBA00022833"/>
    </source>
</evidence>
<dbReference type="PROSITE" id="PS00028">
    <property type="entry name" value="ZINC_FINGER_C2H2_1"/>
    <property type="match status" value="1"/>
</dbReference>
<keyword evidence="6" id="KW-0805">Transcription regulation</keyword>
<evidence type="ECO:0000256" key="3">
    <source>
        <dbReference type="ARBA" id="ARBA00022737"/>
    </source>
</evidence>
<organism evidence="12 13">
    <name type="scientific">Araneus ventricosus</name>
    <name type="common">Orbweaver spider</name>
    <name type="synonym">Epeira ventricosa</name>
    <dbReference type="NCBI Taxonomy" id="182803"/>
    <lineage>
        <taxon>Eukaryota</taxon>
        <taxon>Metazoa</taxon>
        <taxon>Ecdysozoa</taxon>
        <taxon>Arthropoda</taxon>
        <taxon>Chelicerata</taxon>
        <taxon>Arachnida</taxon>
        <taxon>Araneae</taxon>
        <taxon>Araneomorphae</taxon>
        <taxon>Entelegynae</taxon>
        <taxon>Araneoidea</taxon>
        <taxon>Araneidae</taxon>
        <taxon>Araneus</taxon>
    </lineage>
</organism>
<protein>
    <recommendedName>
        <fullName evidence="11">C2H2-type domain-containing protein</fullName>
    </recommendedName>
</protein>
<dbReference type="PROSITE" id="PS50157">
    <property type="entry name" value="ZINC_FINGER_C2H2_2"/>
    <property type="match status" value="1"/>
</dbReference>
<keyword evidence="5" id="KW-0862">Zinc</keyword>
<evidence type="ECO:0000313" key="12">
    <source>
        <dbReference type="EMBL" id="GBN59848.1"/>
    </source>
</evidence>
<evidence type="ECO:0000256" key="4">
    <source>
        <dbReference type="ARBA" id="ARBA00022771"/>
    </source>
</evidence>
<accession>A0A4Y2Q6S2</accession>
<sequence>MINGFLHIYTPVSHPNSETLLLPKSTEFVLQYCAIQDFCQRKITVCRTVEGLKAPINRADSENYKFPSLFAAQILKAGELLPLSVGGSYKVLPYDLYCPSVQSVLPTRVCKHCGLYFASNVMLKKHIVDVHKITRKCQPEVGRIRPLRIARRRQQELMAVIAFTENVKFADWVDEDDIDLHLISFVTLIYMNIYKIFYTIIK</sequence>
<evidence type="ECO:0000313" key="13">
    <source>
        <dbReference type="Proteomes" id="UP000499080"/>
    </source>
</evidence>
<dbReference type="Pfam" id="PF16622">
    <property type="entry name" value="zf-C2H2_11"/>
    <property type="match status" value="1"/>
</dbReference>
<evidence type="ECO:0000256" key="7">
    <source>
        <dbReference type="ARBA" id="ARBA00023125"/>
    </source>
</evidence>
<gene>
    <name evidence="12" type="ORF">AVEN_111682_1</name>
</gene>
<keyword evidence="8" id="KW-0804">Transcription</keyword>
<reference evidence="12 13" key="1">
    <citation type="journal article" date="2019" name="Sci. Rep.">
        <title>Orb-weaving spider Araneus ventricosus genome elucidates the spidroin gene catalogue.</title>
        <authorList>
            <person name="Kono N."/>
            <person name="Nakamura H."/>
            <person name="Ohtoshi R."/>
            <person name="Moran D.A.P."/>
            <person name="Shinohara A."/>
            <person name="Yoshida Y."/>
            <person name="Fujiwara M."/>
            <person name="Mori M."/>
            <person name="Tomita M."/>
            <person name="Arakawa K."/>
        </authorList>
    </citation>
    <scope>NUCLEOTIDE SEQUENCE [LARGE SCALE GENOMIC DNA]</scope>
</reference>
<name>A0A4Y2Q6S2_ARAVE</name>
<dbReference type="GO" id="GO:0003677">
    <property type="term" value="F:DNA binding"/>
    <property type="evidence" value="ECO:0007669"/>
    <property type="project" value="UniProtKB-KW"/>
</dbReference>
<comment type="subcellular location">
    <subcellularLocation>
        <location evidence="1">Nucleus</location>
    </subcellularLocation>
</comment>